<organism evidence="10 11">
    <name type="scientific">Filifactor villosus</name>
    <dbReference type="NCBI Taxonomy" id="29374"/>
    <lineage>
        <taxon>Bacteria</taxon>
        <taxon>Bacillati</taxon>
        <taxon>Bacillota</taxon>
        <taxon>Clostridia</taxon>
        <taxon>Peptostreptococcales</taxon>
        <taxon>Filifactoraceae</taxon>
        <taxon>Filifactor</taxon>
    </lineage>
</organism>
<comment type="caution">
    <text evidence="10">The sequence shown here is derived from an EMBL/GenBank/DDBJ whole genome shotgun (WGS) entry which is preliminary data.</text>
</comment>
<feature type="domain" description="ABC transmembrane type-1" evidence="9">
    <location>
        <begin position="20"/>
        <end position="298"/>
    </location>
</feature>
<dbReference type="SMART" id="SM00382">
    <property type="entry name" value="AAA"/>
    <property type="match status" value="1"/>
</dbReference>
<dbReference type="SUPFAM" id="SSF52540">
    <property type="entry name" value="P-loop containing nucleoside triphosphate hydrolases"/>
    <property type="match status" value="1"/>
</dbReference>
<keyword evidence="4 10" id="KW-0067">ATP-binding</keyword>
<sequence>MKTLFGYLYKGQKLRFVSTLFLVTASSLFEVMLAYVMMRCVDLASEGSLQEASSFALWLVLYLATYFILDYVANKLKWKTLQNAQTNLRDDIVQKLLSMPVKLFHKKNTGSRISMLTSQCDMIEESYMEIWFSVFSELFTFFVSAIVLLYISPWLAVFVFVVAFVQLLIPKIMGPKIAERKSEQMRNAELFTVTATEHLNGFDLLKSFDLTSQSLHSISEANRQWETSKFKSRILSSTARLLSFTFGQILYVGIFFFGAMLTILGVMTVSKMIVASQLVVYIAAPLQTLGEDITELKSAVQLIRTLQKELLYSEKQVMEFEQFPATFREMDFKDVSFSYADIPIFDKINATIVRGEKYLLCGPSGSGKSTFIKLLTGIEDPDRGRVCIDGIDIRNLDTRQLANFILPCTQSTFIFNASVRDNVTLFNKRFSDEEILDALQKIEFTYVLQRYKDGLNHVITQGGQSLSGGERQKIALARMELFNPSIVTFDESFANLDTETARRLMEVAVSKKERTVIVVAHQMPQNMGHLFHKRIVIDGTSVNIEG</sequence>
<feature type="transmembrane region" description="Helical" evidence="7">
    <location>
        <begin position="16"/>
        <end position="35"/>
    </location>
</feature>
<protein>
    <submittedName>
        <fullName evidence="10">ABC transporter ATP-binding protein</fullName>
    </submittedName>
</protein>
<feature type="transmembrane region" description="Helical" evidence="7">
    <location>
        <begin position="130"/>
        <end position="151"/>
    </location>
</feature>
<dbReference type="PANTHER" id="PTHR43394:SF1">
    <property type="entry name" value="ATP-BINDING CASSETTE SUB-FAMILY B MEMBER 10, MITOCHONDRIAL"/>
    <property type="match status" value="1"/>
</dbReference>
<dbReference type="PROSITE" id="PS50893">
    <property type="entry name" value="ABC_TRANSPORTER_2"/>
    <property type="match status" value="1"/>
</dbReference>
<evidence type="ECO:0000256" key="1">
    <source>
        <dbReference type="ARBA" id="ARBA00004651"/>
    </source>
</evidence>
<dbReference type="InterPro" id="IPR003439">
    <property type="entry name" value="ABC_transporter-like_ATP-bd"/>
</dbReference>
<accession>A0ABV9QMW6</accession>
<keyword evidence="3" id="KW-0547">Nucleotide-binding</keyword>
<dbReference type="EMBL" id="JBHSHL010000011">
    <property type="protein sequence ID" value="MFC4804051.1"/>
    <property type="molecule type" value="Genomic_DNA"/>
</dbReference>
<keyword evidence="6 7" id="KW-0472">Membrane</keyword>
<keyword evidence="5 7" id="KW-1133">Transmembrane helix</keyword>
<dbReference type="Proteomes" id="UP001595916">
    <property type="component" value="Unassembled WGS sequence"/>
</dbReference>
<dbReference type="PANTHER" id="PTHR43394">
    <property type="entry name" value="ATP-DEPENDENT PERMEASE MDL1, MITOCHONDRIAL"/>
    <property type="match status" value="1"/>
</dbReference>
<feature type="domain" description="ABC transporter" evidence="8">
    <location>
        <begin position="330"/>
        <end position="544"/>
    </location>
</feature>
<evidence type="ECO:0000256" key="7">
    <source>
        <dbReference type="SAM" id="Phobius"/>
    </source>
</evidence>
<feature type="transmembrane region" description="Helical" evidence="7">
    <location>
        <begin position="55"/>
        <end position="73"/>
    </location>
</feature>
<dbReference type="PROSITE" id="PS50929">
    <property type="entry name" value="ABC_TM1F"/>
    <property type="match status" value="1"/>
</dbReference>
<evidence type="ECO:0000256" key="2">
    <source>
        <dbReference type="ARBA" id="ARBA00022692"/>
    </source>
</evidence>
<dbReference type="GO" id="GO:0005524">
    <property type="term" value="F:ATP binding"/>
    <property type="evidence" value="ECO:0007669"/>
    <property type="project" value="UniProtKB-KW"/>
</dbReference>
<feature type="transmembrane region" description="Helical" evidence="7">
    <location>
        <begin position="157"/>
        <end position="174"/>
    </location>
</feature>
<reference evidence="11" key="1">
    <citation type="journal article" date="2019" name="Int. J. Syst. Evol. Microbiol.">
        <title>The Global Catalogue of Microorganisms (GCM) 10K type strain sequencing project: providing services to taxonomists for standard genome sequencing and annotation.</title>
        <authorList>
            <consortium name="The Broad Institute Genomics Platform"/>
            <consortium name="The Broad Institute Genome Sequencing Center for Infectious Disease"/>
            <person name="Wu L."/>
            <person name="Ma J."/>
        </authorList>
    </citation>
    <scope>NUCLEOTIDE SEQUENCE [LARGE SCALE GENOMIC DNA]</scope>
    <source>
        <strain evidence="11">CCUG 46385</strain>
    </source>
</reference>
<dbReference type="InterPro" id="IPR027417">
    <property type="entry name" value="P-loop_NTPase"/>
</dbReference>
<comment type="subcellular location">
    <subcellularLocation>
        <location evidence="1">Cell membrane</location>
        <topology evidence="1">Multi-pass membrane protein</topology>
    </subcellularLocation>
</comment>
<dbReference type="Pfam" id="PF00005">
    <property type="entry name" value="ABC_tran"/>
    <property type="match status" value="1"/>
</dbReference>
<dbReference type="RefSeq" id="WP_379787536.1">
    <property type="nucleotide sequence ID" value="NZ_JBHSHL010000011.1"/>
</dbReference>
<evidence type="ECO:0000313" key="11">
    <source>
        <dbReference type="Proteomes" id="UP001595916"/>
    </source>
</evidence>
<evidence type="ECO:0000256" key="6">
    <source>
        <dbReference type="ARBA" id="ARBA00023136"/>
    </source>
</evidence>
<evidence type="ECO:0000256" key="4">
    <source>
        <dbReference type="ARBA" id="ARBA00022840"/>
    </source>
</evidence>
<dbReference type="InterPro" id="IPR039421">
    <property type="entry name" value="Type_1_exporter"/>
</dbReference>
<proteinExistence type="predicted"/>
<evidence type="ECO:0000259" key="9">
    <source>
        <dbReference type="PROSITE" id="PS50929"/>
    </source>
</evidence>
<name>A0ABV9QMW6_9FIRM</name>
<evidence type="ECO:0000259" key="8">
    <source>
        <dbReference type="PROSITE" id="PS50893"/>
    </source>
</evidence>
<dbReference type="CDD" id="cd07346">
    <property type="entry name" value="ABC_6TM_exporters"/>
    <property type="match status" value="1"/>
</dbReference>
<dbReference type="Pfam" id="PF00664">
    <property type="entry name" value="ABC_membrane"/>
    <property type="match status" value="1"/>
</dbReference>
<evidence type="ECO:0000256" key="3">
    <source>
        <dbReference type="ARBA" id="ARBA00022741"/>
    </source>
</evidence>
<keyword evidence="11" id="KW-1185">Reference proteome</keyword>
<evidence type="ECO:0000256" key="5">
    <source>
        <dbReference type="ARBA" id="ARBA00022989"/>
    </source>
</evidence>
<dbReference type="InterPro" id="IPR036640">
    <property type="entry name" value="ABC1_TM_sf"/>
</dbReference>
<dbReference type="InterPro" id="IPR011527">
    <property type="entry name" value="ABC1_TM_dom"/>
</dbReference>
<dbReference type="Gene3D" id="1.20.1560.10">
    <property type="entry name" value="ABC transporter type 1, transmembrane domain"/>
    <property type="match status" value="1"/>
</dbReference>
<dbReference type="Gene3D" id="3.40.50.300">
    <property type="entry name" value="P-loop containing nucleotide triphosphate hydrolases"/>
    <property type="match status" value="1"/>
</dbReference>
<dbReference type="SUPFAM" id="SSF90123">
    <property type="entry name" value="ABC transporter transmembrane region"/>
    <property type="match status" value="1"/>
</dbReference>
<gene>
    <name evidence="10" type="ORF">ACFO4R_03055</name>
</gene>
<evidence type="ECO:0000313" key="10">
    <source>
        <dbReference type="EMBL" id="MFC4804051.1"/>
    </source>
</evidence>
<keyword evidence="2 7" id="KW-0812">Transmembrane</keyword>
<feature type="transmembrane region" description="Helical" evidence="7">
    <location>
        <begin position="241"/>
        <end position="267"/>
    </location>
</feature>
<dbReference type="InterPro" id="IPR003593">
    <property type="entry name" value="AAA+_ATPase"/>
</dbReference>